<comment type="subcellular location">
    <subcellularLocation>
        <location evidence="1 7">Cell membrane</location>
        <topology evidence="1 7">Multi-pass membrane protein</topology>
    </subcellularLocation>
</comment>
<keyword evidence="4 7" id="KW-0812">Transmembrane</keyword>
<keyword evidence="6 7" id="KW-0472">Membrane</keyword>
<dbReference type="InterPro" id="IPR032816">
    <property type="entry name" value="VTT_dom"/>
</dbReference>
<dbReference type="Pfam" id="PF09335">
    <property type="entry name" value="VTT_dom"/>
    <property type="match status" value="1"/>
</dbReference>
<evidence type="ECO:0000256" key="4">
    <source>
        <dbReference type="ARBA" id="ARBA00022692"/>
    </source>
</evidence>
<accession>A0ABP7GQM4</accession>
<dbReference type="PANTHER" id="PTHR30353:SF0">
    <property type="entry name" value="TRANSMEMBRANE PROTEIN"/>
    <property type="match status" value="1"/>
</dbReference>
<dbReference type="Proteomes" id="UP001500540">
    <property type="component" value="Unassembled WGS sequence"/>
</dbReference>
<evidence type="ECO:0000259" key="8">
    <source>
        <dbReference type="Pfam" id="PF09335"/>
    </source>
</evidence>
<dbReference type="EMBL" id="BAABAF010000008">
    <property type="protein sequence ID" value="GAA3770629.1"/>
    <property type="molecule type" value="Genomic_DNA"/>
</dbReference>
<comment type="caution">
    <text evidence="7">Lacks conserved residue(s) required for the propagation of feature annotation.</text>
</comment>
<name>A0ABP7GQM4_9MICO</name>
<evidence type="ECO:0000313" key="10">
    <source>
        <dbReference type="Proteomes" id="UP001500540"/>
    </source>
</evidence>
<feature type="domain" description="VTT" evidence="8">
    <location>
        <begin position="37"/>
        <end position="159"/>
    </location>
</feature>
<dbReference type="InterPro" id="IPR032818">
    <property type="entry name" value="DedA-like"/>
</dbReference>
<evidence type="ECO:0000256" key="7">
    <source>
        <dbReference type="RuleBase" id="RU367016"/>
    </source>
</evidence>
<evidence type="ECO:0000256" key="6">
    <source>
        <dbReference type="ARBA" id="ARBA00023136"/>
    </source>
</evidence>
<evidence type="ECO:0000256" key="5">
    <source>
        <dbReference type="ARBA" id="ARBA00022989"/>
    </source>
</evidence>
<keyword evidence="5 7" id="KW-1133">Transmembrane helix</keyword>
<organism evidence="9 10">
    <name type="scientific">Microbacterium kribbense</name>
    <dbReference type="NCBI Taxonomy" id="433645"/>
    <lineage>
        <taxon>Bacteria</taxon>
        <taxon>Bacillati</taxon>
        <taxon>Actinomycetota</taxon>
        <taxon>Actinomycetes</taxon>
        <taxon>Micrococcales</taxon>
        <taxon>Microbacteriaceae</taxon>
        <taxon>Microbacterium</taxon>
    </lineage>
</organism>
<comment type="similarity">
    <text evidence="2 7">Belongs to the DedA family.</text>
</comment>
<feature type="transmembrane region" description="Helical" evidence="7">
    <location>
        <begin position="176"/>
        <end position="195"/>
    </location>
</feature>
<evidence type="ECO:0000256" key="3">
    <source>
        <dbReference type="ARBA" id="ARBA00022475"/>
    </source>
</evidence>
<feature type="transmembrane region" description="Helical" evidence="7">
    <location>
        <begin position="15"/>
        <end position="37"/>
    </location>
</feature>
<evidence type="ECO:0000256" key="2">
    <source>
        <dbReference type="ARBA" id="ARBA00010792"/>
    </source>
</evidence>
<comment type="caution">
    <text evidence="9">The sequence shown here is derived from an EMBL/GenBank/DDBJ whole genome shotgun (WGS) entry which is preliminary data.</text>
</comment>
<keyword evidence="10" id="KW-1185">Reference proteome</keyword>
<gene>
    <name evidence="9" type="ORF">GCM10022240_23600</name>
</gene>
<sequence>MLTVLLDAVQGVEPALRVLIAAVAMLLETSVLIGLLVPGDTMVIVAGTAVVTPWEGVWLVGAIVAGSLTGESIGFWLGRMLGPSIRASGLGRRLGEANWQRAENYLARRGGLAIFVSRFLPILHSLVPLTVGMSTYSYRRFLAWTAPACLLWASAYVSVASVAAGTYRDMAARLHFAGYIFVGVIVGFLILVLVVKKVIERVERRHLAATPGADHAESADTISPGVGD</sequence>
<protein>
    <recommendedName>
        <fullName evidence="8">VTT domain-containing protein</fullName>
    </recommendedName>
</protein>
<feature type="transmembrane region" description="Helical" evidence="7">
    <location>
        <begin position="141"/>
        <end position="164"/>
    </location>
</feature>
<reference evidence="10" key="1">
    <citation type="journal article" date="2019" name="Int. J. Syst. Evol. Microbiol.">
        <title>The Global Catalogue of Microorganisms (GCM) 10K type strain sequencing project: providing services to taxonomists for standard genome sequencing and annotation.</title>
        <authorList>
            <consortium name="The Broad Institute Genomics Platform"/>
            <consortium name="The Broad Institute Genome Sequencing Center for Infectious Disease"/>
            <person name="Wu L."/>
            <person name="Ma J."/>
        </authorList>
    </citation>
    <scope>NUCLEOTIDE SEQUENCE [LARGE SCALE GENOMIC DNA]</scope>
    <source>
        <strain evidence="10">JCM 16950</strain>
    </source>
</reference>
<dbReference type="PANTHER" id="PTHR30353">
    <property type="entry name" value="INNER MEMBRANE PROTEIN DEDA-RELATED"/>
    <property type="match status" value="1"/>
</dbReference>
<keyword evidence="3 7" id="KW-1003">Cell membrane</keyword>
<proteinExistence type="inferred from homology"/>
<evidence type="ECO:0000256" key="1">
    <source>
        <dbReference type="ARBA" id="ARBA00004651"/>
    </source>
</evidence>
<evidence type="ECO:0000313" key="9">
    <source>
        <dbReference type="EMBL" id="GAA3770629.1"/>
    </source>
</evidence>